<proteinExistence type="predicted"/>
<keyword evidence="2" id="KW-0812">Transmembrane</keyword>
<evidence type="ECO:0000313" key="5">
    <source>
        <dbReference type="Proteomes" id="UP001611339"/>
    </source>
</evidence>
<feature type="chain" id="PRO_5046283844" description="Integral membrane protein" evidence="3">
    <location>
        <begin position="23"/>
        <end position="197"/>
    </location>
</feature>
<keyword evidence="2" id="KW-1133">Transmembrane helix</keyword>
<protein>
    <recommendedName>
        <fullName evidence="6">Integral membrane protein</fullName>
    </recommendedName>
</protein>
<name>A0ABW7U438_9ACTN</name>
<dbReference type="RefSeq" id="WP_398708827.1">
    <property type="nucleotide sequence ID" value="NZ_JBIRUI010000004.1"/>
</dbReference>
<sequence length="197" mass="19683">MRTTARLLTGTALAVAAIGAFAAPAAYAEDDSWSSNSESWNSTGSTGSTGGNWNSGGGGHESLELSPSSASPGETVTVNTLACGKHGHGVGDANSLGAGEFHLRPSTHKEVVVGQFEVPEHVKAGSYKISVACDNGKTAKGDLWVKHRSPSGHVQTGVGGSVGPDTAQVTAGAAVLAAAAVGGVWLLRRRASGAQGH</sequence>
<evidence type="ECO:0000256" key="1">
    <source>
        <dbReference type="SAM" id="MobiDB-lite"/>
    </source>
</evidence>
<keyword evidence="3" id="KW-0732">Signal</keyword>
<feature type="region of interest" description="Disordered" evidence="1">
    <location>
        <begin position="32"/>
        <end position="75"/>
    </location>
</feature>
<dbReference type="EMBL" id="JBIRUI010000004">
    <property type="protein sequence ID" value="MFI1714393.1"/>
    <property type="molecule type" value="Genomic_DNA"/>
</dbReference>
<feature type="compositionally biased region" description="Gly residues" evidence="1">
    <location>
        <begin position="47"/>
        <end position="60"/>
    </location>
</feature>
<reference evidence="4 5" key="1">
    <citation type="submission" date="2024-10" db="EMBL/GenBank/DDBJ databases">
        <title>The Natural Products Discovery Center: Release of the First 8490 Sequenced Strains for Exploring Actinobacteria Biosynthetic Diversity.</title>
        <authorList>
            <person name="Kalkreuter E."/>
            <person name="Kautsar S.A."/>
            <person name="Yang D."/>
            <person name="Bader C.D."/>
            <person name="Teijaro C.N."/>
            <person name="Fluegel L."/>
            <person name="Davis C.M."/>
            <person name="Simpson J.R."/>
            <person name="Lauterbach L."/>
            <person name="Steele A.D."/>
            <person name="Gui C."/>
            <person name="Meng S."/>
            <person name="Li G."/>
            <person name="Viehrig K."/>
            <person name="Ye F."/>
            <person name="Su P."/>
            <person name="Kiefer A.F."/>
            <person name="Nichols A."/>
            <person name="Cepeda A.J."/>
            <person name="Yan W."/>
            <person name="Fan B."/>
            <person name="Jiang Y."/>
            <person name="Adhikari A."/>
            <person name="Zheng C.-J."/>
            <person name="Schuster L."/>
            <person name="Cowan T.M."/>
            <person name="Smanski M.J."/>
            <person name="Chevrette M.G."/>
            <person name="De Carvalho L.P.S."/>
            <person name="Shen B."/>
        </authorList>
    </citation>
    <scope>NUCLEOTIDE SEQUENCE [LARGE SCALE GENOMIC DNA]</scope>
    <source>
        <strain evidence="4 5">NPDC020602</strain>
    </source>
</reference>
<organism evidence="4 5">
    <name type="scientific">Streptomyces litmocidini</name>
    <dbReference type="NCBI Taxonomy" id="67318"/>
    <lineage>
        <taxon>Bacteria</taxon>
        <taxon>Bacillati</taxon>
        <taxon>Actinomycetota</taxon>
        <taxon>Actinomycetes</taxon>
        <taxon>Kitasatosporales</taxon>
        <taxon>Streptomycetaceae</taxon>
        <taxon>Streptomyces</taxon>
    </lineage>
</organism>
<dbReference type="Proteomes" id="UP001611339">
    <property type="component" value="Unassembled WGS sequence"/>
</dbReference>
<keyword evidence="2" id="KW-0472">Membrane</keyword>
<comment type="caution">
    <text evidence="4">The sequence shown here is derived from an EMBL/GenBank/DDBJ whole genome shotgun (WGS) entry which is preliminary data.</text>
</comment>
<feature type="transmembrane region" description="Helical" evidence="2">
    <location>
        <begin position="169"/>
        <end position="187"/>
    </location>
</feature>
<evidence type="ECO:0000256" key="3">
    <source>
        <dbReference type="SAM" id="SignalP"/>
    </source>
</evidence>
<gene>
    <name evidence="4" type="ORF">ACH407_12565</name>
</gene>
<evidence type="ECO:0000256" key="2">
    <source>
        <dbReference type="SAM" id="Phobius"/>
    </source>
</evidence>
<feature type="signal peptide" evidence="3">
    <location>
        <begin position="1"/>
        <end position="22"/>
    </location>
</feature>
<keyword evidence="5" id="KW-1185">Reference proteome</keyword>
<feature type="compositionally biased region" description="Low complexity" evidence="1">
    <location>
        <begin position="32"/>
        <end position="46"/>
    </location>
</feature>
<evidence type="ECO:0000313" key="4">
    <source>
        <dbReference type="EMBL" id="MFI1714393.1"/>
    </source>
</evidence>
<accession>A0ABW7U438</accession>
<evidence type="ECO:0008006" key="6">
    <source>
        <dbReference type="Google" id="ProtNLM"/>
    </source>
</evidence>